<gene>
    <name evidence="1" type="primary">EGR1</name>
    <name evidence="3" type="synonym">egr1</name>
</gene>
<dbReference type="KEGG" id="sasa:100196802"/>
<name>B5X5Q2_SALSA</name>
<sequence length="88" mass="9285">MAAAKTEMLLSALQTSDPLGFPYSPMDSYPKLEELMLLHSAGTTFLAASTPEGVGFGTGEPGDSCEHLNGGKGCSNCELFMVSFQKYA</sequence>
<accession>B5X5Q2</accession>
<keyword evidence="2" id="KW-1185">Reference proteome</keyword>
<dbReference type="Proteomes" id="UP001652741">
    <property type="component" value="Chromosome ssa13"/>
</dbReference>
<dbReference type="AlphaFoldDB" id="B5X5Q2"/>
<reference evidence="3" key="4">
    <citation type="submission" date="2025-04" db="UniProtKB">
        <authorList>
            <consortium name="RefSeq"/>
        </authorList>
    </citation>
    <scope>IDENTIFICATION</scope>
</reference>
<dbReference type="RefSeq" id="NP_001135296.1">
    <property type="nucleotide sequence ID" value="NM_001141824.1"/>
</dbReference>
<dbReference type="GeneID" id="100196802"/>
<reference evidence="1" key="3">
    <citation type="submission" date="2010-08" db="EMBL/GenBank/DDBJ databases">
        <authorList>
            <consortium name="cGRASP (B.F. Koop &amp; W.S. Davidson)"/>
        </authorList>
    </citation>
    <scope>NUCLEOTIDE SEQUENCE</scope>
    <source>
        <tissue evidence="1">Thyroid</tissue>
    </source>
</reference>
<evidence type="ECO:0000313" key="3">
    <source>
        <dbReference type="RefSeq" id="NP_001135296.1"/>
    </source>
</evidence>
<evidence type="ECO:0000313" key="2">
    <source>
        <dbReference type="Proteomes" id="UP001652741"/>
    </source>
</evidence>
<organism evidence="1">
    <name type="scientific">Salmo salar</name>
    <name type="common">Atlantic salmon</name>
    <dbReference type="NCBI Taxonomy" id="8030"/>
    <lineage>
        <taxon>Eukaryota</taxon>
        <taxon>Metazoa</taxon>
        <taxon>Chordata</taxon>
        <taxon>Craniata</taxon>
        <taxon>Vertebrata</taxon>
        <taxon>Euteleostomi</taxon>
        <taxon>Actinopterygii</taxon>
        <taxon>Neopterygii</taxon>
        <taxon>Teleostei</taxon>
        <taxon>Protacanthopterygii</taxon>
        <taxon>Salmoniformes</taxon>
        <taxon>Salmonidae</taxon>
        <taxon>Salmoninae</taxon>
        <taxon>Salmo</taxon>
    </lineage>
</organism>
<dbReference type="CTD" id="1958"/>
<protein>
    <submittedName>
        <fullName evidence="1 3">Early growth response protein 1</fullName>
    </submittedName>
</protein>
<dbReference type="STRING" id="8030.ENSSSAP00000086602"/>
<reference evidence="1 3" key="2">
    <citation type="journal article" date="2010" name="BMC Genomics">
        <title>Salmo salar and Esox lucius full-length cDNA sequences reveal changes in evolutionary pressures on a post-tetraploidization genome.</title>
        <authorList>
            <person name="Leong J.S."/>
            <person name="Jantzen S.G."/>
            <person name="von Schalburg K.R."/>
            <person name="Cooper G.A."/>
            <person name="Messmer A.M."/>
            <person name="Liao N.Y."/>
            <person name="Munro S."/>
            <person name="Moore R."/>
            <person name="Holt R.A."/>
            <person name="Jones S.J."/>
            <person name="Davidson W.S."/>
            <person name="Koop B.F."/>
        </authorList>
    </citation>
    <scope>NUCLEOTIDE SEQUENCE</scope>
    <source>
        <tissue evidence="1">Thyroid</tissue>
    </source>
</reference>
<dbReference type="PaxDb" id="8030-ENSSSAP00000086602"/>
<dbReference type="EMBL" id="BT046371">
    <property type="protein sequence ID" value="ACI66172.1"/>
    <property type="molecule type" value="mRNA"/>
</dbReference>
<proteinExistence type="evidence at transcript level"/>
<reference evidence="1" key="1">
    <citation type="submission" date="2008-10" db="EMBL/GenBank/DDBJ databases">
        <authorList>
            <consortium name="cGRASP (B.F. Koop &amp; W.S. Davidson)"/>
            <person name="Leong J."/>
            <person name="von Schalburg K."/>
            <person name="Cooper G."/>
            <person name="Moore R."/>
            <person name="Holt R."/>
            <person name="Davidson W.S."/>
            <person name="Koop B.F."/>
        </authorList>
    </citation>
    <scope>NUCLEOTIDE SEQUENCE</scope>
    <source>
        <tissue evidence="1">Thyroid</tissue>
    </source>
</reference>
<evidence type="ECO:0000313" key="1">
    <source>
        <dbReference type="EMBL" id="ACI66172.1"/>
    </source>
</evidence>